<comment type="caution">
    <text evidence="1">The sequence shown here is derived from an EMBL/GenBank/DDBJ whole genome shotgun (WGS) entry which is preliminary data.</text>
</comment>
<evidence type="ECO:0000313" key="1">
    <source>
        <dbReference type="EMBL" id="KIQ68518.1"/>
    </source>
</evidence>
<sequence length="175" mass="17586">MTYSILVRDEETGTIGGAATTGSLCVGGWVLRGRPDTGMSASQGSAPSTFWGEEALDLMAGGTPAAEAVRRLTSSDPGRAHRQMTALDCGGGTGHFTGAESIASACAAEAPGAVAAGNLLSNADVPQAVLDGYARATGAVSARLLAALVAGREAGGDSRGCCPRRCWCSRRGGRR</sequence>
<proteinExistence type="predicted"/>
<dbReference type="Gene3D" id="3.60.20.10">
    <property type="entry name" value="Glutamine Phosphoribosylpyrophosphate, subunit 1, domain 1"/>
    <property type="match status" value="1"/>
</dbReference>
<dbReference type="Pfam" id="PF06267">
    <property type="entry name" value="DUF1028"/>
    <property type="match status" value="1"/>
</dbReference>
<protein>
    <recommendedName>
        <fullName evidence="3">DUF1028 domain-containing protein</fullName>
    </recommendedName>
</protein>
<dbReference type="eggNOG" id="COG3342">
    <property type="taxonomic scope" value="Bacteria"/>
</dbReference>
<evidence type="ECO:0000313" key="2">
    <source>
        <dbReference type="Proteomes" id="UP000035100"/>
    </source>
</evidence>
<gene>
    <name evidence="1" type="ORF">Wenmar_02789</name>
</gene>
<dbReference type="InterPro" id="IPR029055">
    <property type="entry name" value="Ntn_hydrolases_N"/>
</dbReference>
<name>A0A0D0QC38_9RHOB</name>
<accession>A0A0D0QC38</accession>
<dbReference type="AlphaFoldDB" id="A0A0D0QC38"/>
<dbReference type="PANTHER" id="PTHR39328:SF1">
    <property type="entry name" value="BLL2871 PROTEIN"/>
    <property type="match status" value="1"/>
</dbReference>
<evidence type="ECO:0008006" key="3">
    <source>
        <dbReference type="Google" id="ProtNLM"/>
    </source>
</evidence>
<organism evidence="1 2">
    <name type="scientific">Wenxinia marina DSM 24838</name>
    <dbReference type="NCBI Taxonomy" id="1123501"/>
    <lineage>
        <taxon>Bacteria</taxon>
        <taxon>Pseudomonadati</taxon>
        <taxon>Pseudomonadota</taxon>
        <taxon>Alphaproteobacteria</taxon>
        <taxon>Rhodobacterales</taxon>
        <taxon>Roseobacteraceae</taxon>
        <taxon>Wenxinia</taxon>
    </lineage>
</organism>
<dbReference type="RefSeq" id="WP_254657726.1">
    <property type="nucleotide sequence ID" value="NZ_KN848374.1"/>
</dbReference>
<dbReference type="SUPFAM" id="SSF56235">
    <property type="entry name" value="N-terminal nucleophile aminohydrolases (Ntn hydrolases)"/>
    <property type="match status" value="1"/>
</dbReference>
<dbReference type="PANTHER" id="PTHR39328">
    <property type="entry name" value="BLL2871 PROTEIN"/>
    <property type="match status" value="1"/>
</dbReference>
<dbReference type="Proteomes" id="UP000035100">
    <property type="component" value="Unassembled WGS sequence"/>
</dbReference>
<dbReference type="PATRIC" id="fig|1123501.6.peg.2904"/>
<keyword evidence="2" id="KW-1185">Reference proteome</keyword>
<dbReference type="InterPro" id="IPR010430">
    <property type="entry name" value="DUF1028"/>
</dbReference>
<dbReference type="EMBL" id="AONG01000013">
    <property type="protein sequence ID" value="KIQ68518.1"/>
    <property type="molecule type" value="Genomic_DNA"/>
</dbReference>
<reference evidence="1 2" key="1">
    <citation type="submission" date="2013-01" db="EMBL/GenBank/DDBJ databases">
        <authorList>
            <person name="Fiebig A."/>
            <person name="Goeker M."/>
            <person name="Klenk H.-P.P."/>
        </authorList>
    </citation>
    <scope>NUCLEOTIDE SEQUENCE [LARGE SCALE GENOMIC DNA]</scope>
    <source>
        <strain evidence="1 2">DSM 24838</strain>
    </source>
</reference>
<dbReference type="STRING" id="1123501.Wenmar_02789"/>